<dbReference type="InterPro" id="IPR021279">
    <property type="entry name" value="DUF2721"/>
</dbReference>
<feature type="transmembrane region" description="Helical" evidence="2">
    <location>
        <begin position="123"/>
        <end position="144"/>
    </location>
</feature>
<protein>
    <recommendedName>
        <fullName evidence="5">GTP-binding protein</fullName>
    </recommendedName>
</protein>
<evidence type="ECO:0000256" key="2">
    <source>
        <dbReference type="SAM" id="Phobius"/>
    </source>
</evidence>
<proteinExistence type="predicted"/>
<feature type="transmembrane region" description="Helical" evidence="2">
    <location>
        <begin position="28"/>
        <end position="49"/>
    </location>
</feature>
<keyword evidence="2" id="KW-0472">Membrane</keyword>
<dbReference type="Pfam" id="PF11026">
    <property type="entry name" value="DUF2721"/>
    <property type="match status" value="1"/>
</dbReference>
<feature type="region of interest" description="Disordered" evidence="1">
    <location>
        <begin position="159"/>
        <end position="181"/>
    </location>
</feature>
<sequence>MLELLLATDINPSDILERTSSTLRVQSVVQLSLAPAFLLAAIGAIMNVMTNRLIWVADRIERITRMDEEGRAGSLVGDLPSLEQRRNFAQSAVLFSTLAALTISVVIALLFISAFITPQIGQLTALAWIVTMAFLVTGLGLFAMETRVAAHRNRERLKEAKARRRMERAEDEVERELDAAD</sequence>
<accession>A0A369Q455</accession>
<gene>
    <name evidence="3" type="ORF">HME9302_00416</name>
</gene>
<dbReference type="EMBL" id="QBKA01000002">
    <property type="protein sequence ID" value="RDC59230.1"/>
    <property type="molecule type" value="Genomic_DNA"/>
</dbReference>
<evidence type="ECO:0000313" key="3">
    <source>
        <dbReference type="EMBL" id="RDC59230.1"/>
    </source>
</evidence>
<dbReference type="RefSeq" id="WP_115365622.1">
    <property type="nucleotide sequence ID" value="NZ_QBKA01000002.1"/>
</dbReference>
<name>A0A369Q455_9SPHN</name>
<evidence type="ECO:0000313" key="4">
    <source>
        <dbReference type="Proteomes" id="UP000253727"/>
    </source>
</evidence>
<dbReference type="OrthoDB" id="5396182at2"/>
<evidence type="ECO:0000256" key="1">
    <source>
        <dbReference type="SAM" id="MobiDB-lite"/>
    </source>
</evidence>
<comment type="caution">
    <text evidence="3">The sequence shown here is derived from an EMBL/GenBank/DDBJ whole genome shotgun (WGS) entry which is preliminary data.</text>
</comment>
<feature type="transmembrane region" description="Helical" evidence="2">
    <location>
        <begin position="92"/>
        <end position="117"/>
    </location>
</feature>
<dbReference type="Proteomes" id="UP000253727">
    <property type="component" value="Unassembled WGS sequence"/>
</dbReference>
<keyword evidence="2" id="KW-1133">Transmembrane helix</keyword>
<keyword evidence="2" id="KW-0812">Transmembrane</keyword>
<organism evidence="3 4">
    <name type="scientific">Alteripontixanthobacter maritimus</name>
    <dbReference type="NCBI Taxonomy" id="2161824"/>
    <lineage>
        <taxon>Bacteria</taxon>
        <taxon>Pseudomonadati</taxon>
        <taxon>Pseudomonadota</taxon>
        <taxon>Alphaproteobacteria</taxon>
        <taxon>Sphingomonadales</taxon>
        <taxon>Erythrobacteraceae</taxon>
        <taxon>Alteripontixanthobacter</taxon>
    </lineage>
</organism>
<keyword evidence="4" id="KW-1185">Reference proteome</keyword>
<evidence type="ECO:0008006" key="5">
    <source>
        <dbReference type="Google" id="ProtNLM"/>
    </source>
</evidence>
<dbReference type="AlphaFoldDB" id="A0A369Q455"/>
<reference evidence="3 4" key="1">
    <citation type="submission" date="2018-04" db="EMBL/GenBank/DDBJ databases">
        <title>Altererythrobacter sp. HME9302 genome sequencing and assembly.</title>
        <authorList>
            <person name="Kang H."/>
            <person name="Kim H."/>
            <person name="Joh K."/>
        </authorList>
    </citation>
    <scope>NUCLEOTIDE SEQUENCE [LARGE SCALE GENOMIC DNA]</scope>
    <source>
        <strain evidence="3 4">HME9302</strain>
    </source>
</reference>